<evidence type="ECO:0000313" key="1">
    <source>
        <dbReference type="EMBL" id="ETM97212.1"/>
    </source>
</evidence>
<name>W2P887_PHYN3</name>
<dbReference type="VEuPathDB" id="FungiDB:PPTG_20438"/>
<sequence length="204" mass="23396">MIRRPKNTNKAKFKALDRGAKTVVAAAAAVGVNRSTWYRRKKQEATIKVAAHNTATIFYTSRTTKILLDWIVEMRKNRYLCVSMACMLIMLARYDPERAKYRTRLGNLAFLKRFLKRNRLTVRRITQKGRKKRSDMEIWQPSVDGCRLLILDSLKVNRMASLRAVLGKCCTQLQFVSSGITGLGQPMDVAVMKPFKDAFPYVCI</sequence>
<proteinExistence type="predicted"/>
<dbReference type="AlphaFoldDB" id="W2P887"/>
<dbReference type="STRING" id="761204.W2P887"/>
<dbReference type="EMBL" id="KI670169">
    <property type="protein sequence ID" value="ETM97212.1"/>
    <property type="molecule type" value="Genomic_DNA"/>
</dbReference>
<accession>W2P887</accession>
<reference evidence="1 2" key="2">
    <citation type="submission" date="2013-11" db="EMBL/GenBank/DDBJ databases">
        <title>The Genome Sequence of Phytophthora parasitica INRA-310.</title>
        <authorList>
            <consortium name="The Broad Institute Genomics Platform"/>
            <person name="Russ C."/>
            <person name="Tyler B."/>
            <person name="Panabieres F."/>
            <person name="Shan W."/>
            <person name="Tripathy S."/>
            <person name="Grunwald N."/>
            <person name="Machado M."/>
            <person name="Johnson C.S."/>
            <person name="Arredondo F."/>
            <person name="Hong C."/>
            <person name="Coffey M."/>
            <person name="Young S.K."/>
            <person name="Zeng Q."/>
            <person name="Gargeya S."/>
            <person name="Fitzgerald M."/>
            <person name="Abouelleil A."/>
            <person name="Alvarado L."/>
            <person name="Chapman S.B."/>
            <person name="Gainer-Dewar J."/>
            <person name="Goldberg J."/>
            <person name="Griggs A."/>
            <person name="Gujja S."/>
            <person name="Hansen M."/>
            <person name="Howarth C."/>
            <person name="Imamovic A."/>
            <person name="Ireland A."/>
            <person name="Larimer J."/>
            <person name="McCowan C."/>
            <person name="Murphy C."/>
            <person name="Pearson M."/>
            <person name="Poon T.W."/>
            <person name="Priest M."/>
            <person name="Roberts A."/>
            <person name="Saif S."/>
            <person name="Shea T."/>
            <person name="Sykes S."/>
            <person name="Wortman J."/>
            <person name="Nusbaum C."/>
            <person name="Birren B."/>
        </authorList>
    </citation>
    <scope>NUCLEOTIDE SEQUENCE [LARGE SCALE GENOMIC DNA]</scope>
    <source>
        <strain evidence="1 2">INRA-310</strain>
    </source>
</reference>
<dbReference type="GeneID" id="20189045"/>
<organism evidence="1 2">
    <name type="scientific">Phytophthora nicotianae (strain INRA-310)</name>
    <name type="common">Phytophthora parasitica</name>
    <dbReference type="NCBI Taxonomy" id="761204"/>
    <lineage>
        <taxon>Eukaryota</taxon>
        <taxon>Sar</taxon>
        <taxon>Stramenopiles</taxon>
        <taxon>Oomycota</taxon>
        <taxon>Peronosporomycetes</taxon>
        <taxon>Peronosporales</taxon>
        <taxon>Peronosporaceae</taxon>
        <taxon>Phytophthora</taxon>
    </lineage>
</organism>
<dbReference type="OMA" id="LDWIVEM"/>
<dbReference type="RefSeq" id="XP_008917491.1">
    <property type="nucleotide sequence ID" value="XM_008919243.1"/>
</dbReference>
<protein>
    <recommendedName>
        <fullName evidence="3">DDE-1 domain-containing protein</fullName>
    </recommendedName>
</protein>
<dbReference type="OrthoDB" id="88973at2759"/>
<dbReference type="Proteomes" id="UP000018817">
    <property type="component" value="Unassembled WGS sequence"/>
</dbReference>
<evidence type="ECO:0000313" key="2">
    <source>
        <dbReference type="Proteomes" id="UP000018817"/>
    </source>
</evidence>
<reference evidence="2" key="1">
    <citation type="submission" date="2011-12" db="EMBL/GenBank/DDBJ databases">
        <authorList>
            <consortium name="The Broad Institute Genome Sequencing Platform"/>
            <person name="Russ C."/>
            <person name="Tyler B."/>
            <person name="Panabieres F."/>
            <person name="Shan W."/>
            <person name="Tripathy S."/>
            <person name="Grunwald N."/>
            <person name="Machado M."/>
            <person name="Young S.K."/>
            <person name="Zeng Q."/>
            <person name="Gargeya S."/>
            <person name="Fitzgerald M."/>
            <person name="Haas B."/>
            <person name="Abouelleil A."/>
            <person name="Alvarado L."/>
            <person name="Arachchi H.M."/>
            <person name="Berlin A."/>
            <person name="Chapman S.B."/>
            <person name="Gearin G."/>
            <person name="Goldberg J."/>
            <person name="Griggs A."/>
            <person name="Gujja S."/>
            <person name="Hansen M."/>
            <person name="Heiman D."/>
            <person name="Howarth C."/>
            <person name="Larimer J."/>
            <person name="Lui A."/>
            <person name="MacDonald P.J.P."/>
            <person name="McCowen C."/>
            <person name="Montmayeur A."/>
            <person name="Murphy C."/>
            <person name="Neiman D."/>
            <person name="Pearson M."/>
            <person name="Priest M."/>
            <person name="Roberts A."/>
            <person name="Saif S."/>
            <person name="Shea T."/>
            <person name="Sisk P."/>
            <person name="Stolte C."/>
            <person name="Sykes S."/>
            <person name="Wortman J."/>
            <person name="Nusbaum C."/>
            <person name="Birren B."/>
        </authorList>
    </citation>
    <scope>NUCLEOTIDE SEQUENCE [LARGE SCALE GENOMIC DNA]</scope>
    <source>
        <strain evidence="2">INRA-310</strain>
    </source>
</reference>
<evidence type="ECO:0008006" key="3">
    <source>
        <dbReference type="Google" id="ProtNLM"/>
    </source>
</evidence>
<gene>
    <name evidence="1" type="ORF">PPTG_20438</name>
</gene>